<keyword evidence="1" id="KW-1133">Transmembrane helix</keyword>
<dbReference type="AlphaFoldDB" id="A0A1H0N3P4"/>
<keyword evidence="3" id="KW-1185">Reference proteome</keyword>
<dbReference type="EMBL" id="FNIR01000008">
    <property type="protein sequence ID" value="SDO87252.1"/>
    <property type="molecule type" value="Genomic_DNA"/>
</dbReference>
<feature type="transmembrane region" description="Helical" evidence="1">
    <location>
        <begin position="6"/>
        <end position="28"/>
    </location>
</feature>
<gene>
    <name evidence="2" type="ORF">SAMN05660199_02730</name>
</gene>
<sequence length="69" mass="7594">MTGELFWRLALVVVPLGMATWGFGGGWARRPFGSIAEQQRQERGRRQGRVLCVGLALLGAAHLALYLAR</sequence>
<evidence type="ECO:0000256" key="1">
    <source>
        <dbReference type="SAM" id="Phobius"/>
    </source>
</evidence>
<name>A0A1H0N3P4_9ACTN</name>
<protein>
    <submittedName>
        <fullName evidence="2">Uncharacterized protein</fullName>
    </submittedName>
</protein>
<organism evidence="2 3">
    <name type="scientific">Klenkia soli</name>
    <dbReference type="NCBI Taxonomy" id="1052260"/>
    <lineage>
        <taxon>Bacteria</taxon>
        <taxon>Bacillati</taxon>
        <taxon>Actinomycetota</taxon>
        <taxon>Actinomycetes</taxon>
        <taxon>Geodermatophilales</taxon>
        <taxon>Geodermatophilaceae</taxon>
        <taxon>Klenkia</taxon>
    </lineage>
</organism>
<proteinExistence type="predicted"/>
<keyword evidence="1" id="KW-0812">Transmembrane</keyword>
<evidence type="ECO:0000313" key="3">
    <source>
        <dbReference type="Proteomes" id="UP000199088"/>
    </source>
</evidence>
<feature type="transmembrane region" description="Helical" evidence="1">
    <location>
        <begin position="49"/>
        <end position="68"/>
    </location>
</feature>
<evidence type="ECO:0000313" key="2">
    <source>
        <dbReference type="EMBL" id="SDO87252.1"/>
    </source>
</evidence>
<dbReference type="RefSeq" id="WP_091246054.1">
    <property type="nucleotide sequence ID" value="NZ_FNIR01000008.1"/>
</dbReference>
<dbReference type="STRING" id="1052260.SAMN05660199_02730"/>
<reference evidence="3" key="1">
    <citation type="submission" date="2016-10" db="EMBL/GenBank/DDBJ databases">
        <authorList>
            <person name="Varghese N."/>
            <person name="Submissions S."/>
        </authorList>
    </citation>
    <scope>NUCLEOTIDE SEQUENCE [LARGE SCALE GENOMIC DNA]</scope>
    <source>
        <strain evidence="3">DSM 45843</strain>
    </source>
</reference>
<dbReference type="Proteomes" id="UP000199088">
    <property type="component" value="Unassembled WGS sequence"/>
</dbReference>
<accession>A0A1H0N3P4</accession>
<keyword evidence="1" id="KW-0472">Membrane</keyword>